<accession>A0A2A2I731</accession>
<dbReference type="Pfam" id="PF00583">
    <property type="entry name" value="Acetyltransf_1"/>
    <property type="match status" value="1"/>
</dbReference>
<evidence type="ECO:0000313" key="3">
    <source>
        <dbReference type="Proteomes" id="UP000218332"/>
    </source>
</evidence>
<organism evidence="2 3">
    <name type="scientific">Tamilnaduibacter salinus</name>
    <dbReference type="NCBI Taxonomy" id="1484056"/>
    <lineage>
        <taxon>Bacteria</taxon>
        <taxon>Pseudomonadati</taxon>
        <taxon>Pseudomonadota</taxon>
        <taxon>Gammaproteobacteria</taxon>
        <taxon>Pseudomonadales</taxon>
        <taxon>Marinobacteraceae</taxon>
        <taxon>Tamilnaduibacter</taxon>
    </lineage>
</organism>
<proteinExistence type="predicted"/>
<dbReference type="PROSITE" id="PS51186">
    <property type="entry name" value="GNAT"/>
    <property type="match status" value="1"/>
</dbReference>
<dbReference type="GO" id="GO:0016747">
    <property type="term" value="F:acyltransferase activity, transferring groups other than amino-acyl groups"/>
    <property type="evidence" value="ECO:0007669"/>
    <property type="project" value="InterPro"/>
</dbReference>
<sequence length="167" mass="18633">MSDVTIYYLEMTRPADLNPVGSGNGLSVVEAEIDNHAVNRFLYQHIGGPWEWTDKLDFSDDDWRAYVEDPALRTWLAYYWGSIAGYFELLQADNGDVDIAYFGLAPGFIGRGFGGYFLTEAVRQAWAIPGVQRVTVNTCSLDHPSALANYQARGFRIVDEIRGEPGA</sequence>
<evidence type="ECO:0000259" key="1">
    <source>
        <dbReference type="PROSITE" id="PS51186"/>
    </source>
</evidence>
<reference evidence="2 3" key="1">
    <citation type="submission" date="2017-07" db="EMBL/GenBank/DDBJ databases">
        <title>Tamlnaduibacter salinus (Mi-7) genome sequencing.</title>
        <authorList>
            <person name="Verma A."/>
            <person name="Krishnamurthi S."/>
        </authorList>
    </citation>
    <scope>NUCLEOTIDE SEQUENCE [LARGE SCALE GENOMIC DNA]</scope>
    <source>
        <strain evidence="2 3">Mi-7</strain>
    </source>
</reference>
<dbReference type="AlphaFoldDB" id="A0A2A2I731"/>
<name>A0A2A2I731_9GAMM</name>
<keyword evidence="3" id="KW-1185">Reference proteome</keyword>
<protein>
    <submittedName>
        <fullName evidence="2">GNAT family N-acetyltransferase</fullName>
    </submittedName>
</protein>
<comment type="caution">
    <text evidence="2">The sequence shown here is derived from an EMBL/GenBank/DDBJ whole genome shotgun (WGS) entry which is preliminary data.</text>
</comment>
<evidence type="ECO:0000313" key="2">
    <source>
        <dbReference type="EMBL" id="PAV27094.1"/>
    </source>
</evidence>
<keyword evidence="2" id="KW-0808">Transferase</keyword>
<feature type="domain" description="N-acetyltransferase" evidence="1">
    <location>
        <begin position="33"/>
        <end position="167"/>
    </location>
</feature>
<dbReference type="InterPro" id="IPR016181">
    <property type="entry name" value="Acyl_CoA_acyltransferase"/>
</dbReference>
<dbReference type="Gene3D" id="3.40.630.30">
    <property type="match status" value="1"/>
</dbReference>
<dbReference type="EMBL" id="NMPM01000010">
    <property type="protein sequence ID" value="PAV27094.1"/>
    <property type="molecule type" value="Genomic_DNA"/>
</dbReference>
<dbReference type="Proteomes" id="UP000218332">
    <property type="component" value="Unassembled WGS sequence"/>
</dbReference>
<gene>
    <name evidence="2" type="ORF">CF392_02890</name>
</gene>
<dbReference type="SUPFAM" id="SSF55729">
    <property type="entry name" value="Acyl-CoA N-acyltransferases (Nat)"/>
    <property type="match status" value="1"/>
</dbReference>
<dbReference type="InterPro" id="IPR000182">
    <property type="entry name" value="GNAT_dom"/>
</dbReference>
<dbReference type="RefSeq" id="WP_095609957.1">
    <property type="nucleotide sequence ID" value="NZ_NMPM01000010.1"/>
</dbReference>